<dbReference type="EMBL" id="LR215048">
    <property type="protein sequence ID" value="VEU81276.1"/>
    <property type="molecule type" value="Genomic_DNA"/>
</dbReference>
<dbReference type="SMART" id="SM00418">
    <property type="entry name" value="HTH_ARSR"/>
    <property type="match status" value="1"/>
</dbReference>
<gene>
    <name evidence="5" type="primary">arsR</name>
    <name evidence="5" type="ORF">NCTC10138_01674</name>
</gene>
<dbReference type="PRINTS" id="PR00778">
    <property type="entry name" value="HTHARSR"/>
</dbReference>
<dbReference type="GO" id="GO:0003677">
    <property type="term" value="F:DNA binding"/>
    <property type="evidence" value="ECO:0007669"/>
    <property type="project" value="UniProtKB-KW"/>
</dbReference>
<dbReference type="Pfam" id="PF01022">
    <property type="entry name" value="HTH_5"/>
    <property type="match status" value="1"/>
</dbReference>
<dbReference type="Proteomes" id="UP000289841">
    <property type="component" value="Chromosome"/>
</dbReference>
<feature type="domain" description="HTH arsR-type" evidence="4">
    <location>
        <begin position="1"/>
        <end position="88"/>
    </location>
</feature>
<proteinExistence type="predicted"/>
<dbReference type="PANTHER" id="PTHR33154">
    <property type="entry name" value="TRANSCRIPTIONAL REGULATOR, ARSR FAMILY"/>
    <property type="match status" value="1"/>
</dbReference>
<organism evidence="5 6">
    <name type="scientific">Haploplasma axanthum</name>
    <name type="common">Acholeplasma axanthum</name>
    <dbReference type="NCBI Taxonomy" id="29552"/>
    <lineage>
        <taxon>Bacteria</taxon>
        <taxon>Bacillati</taxon>
        <taxon>Mycoplasmatota</taxon>
        <taxon>Mollicutes</taxon>
        <taxon>Acholeplasmatales</taxon>
        <taxon>Acholeplasmataceae</taxon>
        <taxon>Haploplasma</taxon>
    </lineage>
</organism>
<dbReference type="InterPro" id="IPR011991">
    <property type="entry name" value="ArsR-like_HTH"/>
</dbReference>
<dbReference type="CDD" id="cd00090">
    <property type="entry name" value="HTH_ARSR"/>
    <property type="match status" value="1"/>
</dbReference>
<keyword evidence="6" id="KW-1185">Reference proteome</keyword>
<evidence type="ECO:0000256" key="3">
    <source>
        <dbReference type="ARBA" id="ARBA00023163"/>
    </source>
</evidence>
<evidence type="ECO:0000313" key="5">
    <source>
        <dbReference type="EMBL" id="VEU81276.1"/>
    </source>
</evidence>
<dbReference type="GO" id="GO:0003700">
    <property type="term" value="F:DNA-binding transcription factor activity"/>
    <property type="evidence" value="ECO:0007669"/>
    <property type="project" value="InterPro"/>
</dbReference>
<sequence>MRKQYQEMAQIHKVLGDPIRIEIIDILSYGARCVCHLLESFSITQPTLSYHLKLLEKNQIIHASKKGTWVYYELNYKFLNAFYEEFKY</sequence>
<accession>A0A449BFS1</accession>
<evidence type="ECO:0000256" key="1">
    <source>
        <dbReference type="ARBA" id="ARBA00023015"/>
    </source>
</evidence>
<dbReference type="Gene3D" id="1.10.10.10">
    <property type="entry name" value="Winged helix-like DNA-binding domain superfamily/Winged helix DNA-binding domain"/>
    <property type="match status" value="1"/>
</dbReference>
<dbReference type="PANTHER" id="PTHR33154:SF18">
    <property type="entry name" value="ARSENICAL RESISTANCE OPERON REPRESSOR"/>
    <property type="match status" value="1"/>
</dbReference>
<dbReference type="OrthoDB" id="9798835at2"/>
<dbReference type="AlphaFoldDB" id="A0A449BFS1"/>
<name>A0A449BFS1_HAPAX</name>
<protein>
    <submittedName>
        <fullName evidence="5">Arsenical resistance operon repressor</fullName>
    </submittedName>
</protein>
<evidence type="ECO:0000259" key="4">
    <source>
        <dbReference type="PROSITE" id="PS50987"/>
    </source>
</evidence>
<reference evidence="5 6" key="1">
    <citation type="submission" date="2019-01" db="EMBL/GenBank/DDBJ databases">
        <authorList>
            <consortium name="Pathogen Informatics"/>
        </authorList>
    </citation>
    <scope>NUCLEOTIDE SEQUENCE [LARGE SCALE GENOMIC DNA]</scope>
    <source>
        <strain evidence="5 6">NCTC10138</strain>
    </source>
</reference>
<evidence type="ECO:0000256" key="2">
    <source>
        <dbReference type="ARBA" id="ARBA00023125"/>
    </source>
</evidence>
<dbReference type="SUPFAM" id="SSF46785">
    <property type="entry name" value="Winged helix' DNA-binding domain"/>
    <property type="match status" value="1"/>
</dbReference>
<dbReference type="RefSeq" id="WP_052590055.1">
    <property type="nucleotide sequence ID" value="NZ_LR215048.1"/>
</dbReference>
<keyword evidence="3" id="KW-0804">Transcription</keyword>
<dbReference type="STRING" id="1278311.GCA_000428705_01634"/>
<dbReference type="InterPro" id="IPR051081">
    <property type="entry name" value="HTH_MetalResp_TranReg"/>
</dbReference>
<dbReference type="KEGG" id="aaxa:NCTC10138_01674"/>
<dbReference type="InterPro" id="IPR001845">
    <property type="entry name" value="HTH_ArsR_DNA-bd_dom"/>
</dbReference>
<keyword evidence="1" id="KW-0805">Transcription regulation</keyword>
<dbReference type="PROSITE" id="PS50987">
    <property type="entry name" value="HTH_ARSR_2"/>
    <property type="match status" value="1"/>
</dbReference>
<keyword evidence="2" id="KW-0238">DNA-binding</keyword>
<dbReference type="InterPro" id="IPR036388">
    <property type="entry name" value="WH-like_DNA-bd_sf"/>
</dbReference>
<dbReference type="NCBIfam" id="NF033788">
    <property type="entry name" value="HTH_metalloreg"/>
    <property type="match status" value="1"/>
</dbReference>
<dbReference type="InterPro" id="IPR036390">
    <property type="entry name" value="WH_DNA-bd_sf"/>
</dbReference>
<evidence type="ECO:0000313" key="6">
    <source>
        <dbReference type="Proteomes" id="UP000289841"/>
    </source>
</evidence>